<dbReference type="Proteomes" id="UP000295573">
    <property type="component" value="Unassembled WGS sequence"/>
</dbReference>
<dbReference type="PANTHER" id="PTHR43673">
    <property type="entry name" value="NAD(P)H NITROREDUCTASE YDGI-RELATED"/>
    <property type="match status" value="1"/>
</dbReference>
<dbReference type="Gene3D" id="3.40.109.10">
    <property type="entry name" value="NADH Oxidase"/>
    <property type="match status" value="1"/>
</dbReference>
<name>A0A4R2IZ30_9ACTN</name>
<reference evidence="4 5" key="1">
    <citation type="journal article" date="2015" name="Stand. Genomic Sci.">
        <title>Genomic Encyclopedia of Bacterial and Archaeal Type Strains, Phase III: the genomes of soil and plant-associated and newly described type strains.</title>
        <authorList>
            <person name="Whitman W.B."/>
            <person name="Woyke T."/>
            <person name="Klenk H.P."/>
            <person name="Zhou Y."/>
            <person name="Lilburn T.G."/>
            <person name="Beck B.J."/>
            <person name="De Vos P."/>
            <person name="Vandamme P."/>
            <person name="Eisen J.A."/>
            <person name="Garrity G."/>
            <person name="Hugenholtz P."/>
            <person name="Kyrpides N.C."/>
        </authorList>
    </citation>
    <scope>NUCLEOTIDE SEQUENCE [LARGE SCALE GENOMIC DNA]</scope>
    <source>
        <strain evidence="4 5">VKM Ac-2541</strain>
    </source>
</reference>
<gene>
    <name evidence="4" type="ORF">EV646_102326</name>
</gene>
<dbReference type="AlphaFoldDB" id="A0A4R2IZ30"/>
<feature type="domain" description="Nitroreductase" evidence="3">
    <location>
        <begin position="14"/>
        <end position="183"/>
    </location>
</feature>
<keyword evidence="2" id="KW-0560">Oxidoreductase</keyword>
<organism evidence="4 5">
    <name type="scientific">Kribbella antiqua</name>
    <dbReference type="NCBI Taxonomy" id="2512217"/>
    <lineage>
        <taxon>Bacteria</taxon>
        <taxon>Bacillati</taxon>
        <taxon>Actinomycetota</taxon>
        <taxon>Actinomycetes</taxon>
        <taxon>Propionibacteriales</taxon>
        <taxon>Kribbellaceae</taxon>
        <taxon>Kribbella</taxon>
    </lineage>
</organism>
<comment type="caution">
    <text evidence="4">The sequence shown here is derived from an EMBL/GenBank/DDBJ whole genome shotgun (WGS) entry which is preliminary data.</text>
</comment>
<dbReference type="Pfam" id="PF00881">
    <property type="entry name" value="Nitroreductase"/>
    <property type="match status" value="1"/>
</dbReference>
<dbReference type="RefSeq" id="WP_132145466.1">
    <property type="nucleotide sequence ID" value="NZ_SLWR01000002.1"/>
</dbReference>
<dbReference type="InterPro" id="IPR029479">
    <property type="entry name" value="Nitroreductase"/>
</dbReference>
<dbReference type="InterPro" id="IPR000415">
    <property type="entry name" value="Nitroreductase-like"/>
</dbReference>
<accession>A0A4R2IZ30</accession>
<evidence type="ECO:0000259" key="3">
    <source>
        <dbReference type="Pfam" id="PF00881"/>
    </source>
</evidence>
<sequence length="209" mass="23406">MSLLELSPDQLLTTTRTVRKRLDLERPVSRELIRELIEIAVQAPSGGNGQTWHWLVITDPEKRAVIGEYYRRSLQQYFADRDAIAGTSADDVQGRVRSSSAYLGEHMGDVPALVIPCIEAANLPEGNQAGLWGSILPAAWSYMLAARSRGLGTAWTTLHLRYEREISELLKLPDNLRQAVLIPTAYSIGTNFKPAPRKPLDDILHFDTW</sequence>
<dbReference type="GO" id="GO:0016491">
    <property type="term" value="F:oxidoreductase activity"/>
    <property type="evidence" value="ECO:0007669"/>
    <property type="project" value="UniProtKB-KW"/>
</dbReference>
<evidence type="ECO:0000313" key="4">
    <source>
        <dbReference type="EMBL" id="TCO50252.1"/>
    </source>
</evidence>
<dbReference type="EMBL" id="SLWR01000002">
    <property type="protein sequence ID" value="TCO50252.1"/>
    <property type="molecule type" value="Genomic_DNA"/>
</dbReference>
<keyword evidence="5" id="KW-1185">Reference proteome</keyword>
<evidence type="ECO:0000256" key="2">
    <source>
        <dbReference type="ARBA" id="ARBA00023002"/>
    </source>
</evidence>
<dbReference type="OrthoDB" id="3774920at2"/>
<dbReference type="PANTHER" id="PTHR43673:SF10">
    <property type="entry name" value="NADH DEHYDROGENASE_NAD(P)H NITROREDUCTASE XCC3605-RELATED"/>
    <property type="match status" value="1"/>
</dbReference>
<protein>
    <submittedName>
        <fullName evidence="4">Nitroreductase</fullName>
    </submittedName>
</protein>
<dbReference type="CDD" id="cd02062">
    <property type="entry name" value="Nitro_FMN_reductase"/>
    <property type="match status" value="1"/>
</dbReference>
<evidence type="ECO:0000313" key="5">
    <source>
        <dbReference type="Proteomes" id="UP000295573"/>
    </source>
</evidence>
<comment type="similarity">
    <text evidence="1">Belongs to the nitroreductase family.</text>
</comment>
<proteinExistence type="inferred from homology"/>
<evidence type="ECO:0000256" key="1">
    <source>
        <dbReference type="ARBA" id="ARBA00007118"/>
    </source>
</evidence>
<dbReference type="SUPFAM" id="SSF55469">
    <property type="entry name" value="FMN-dependent nitroreductase-like"/>
    <property type="match status" value="1"/>
</dbReference>